<keyword evidence="2" id="KW-1185">Reference proteome</keyword>
<dbReference type="EMBL" id="BMZD01000002">
    <property type="protein sequence ID" value="GGZ91533.1"/>
    <property type="molecule type" value="Genomic_DNA"/>
</dbReference>
<comment type="caution">
    <text evidence="1">The sequence shown here is derived from an EMBL/GenBank/DDBJ whole genome shotgun (WGS) entry which is preliminary data.</text>
</comment>
<evidence type="ECO:0000313" key="1">
    <source>
        <dbReference type="EMBL" id="GGZ91533.1"/>
    </source>
</evidence>
<organism evidence="1 2">
    <name type="scientific">Novosphingobium arvoryzae</name>
    <dbReference type="NCBI Taxonomy" id="1256514"/>
    <lineage>
        <taxon>Bacteria</taxon>
        <taxon>Pseudomonadati</taxon>
        <taxon>Pseudomonadota</taxon>
        <taxon>Alphaproteobacteria</taxon>
        <taxon>Sphingomonadales</taxon>
        <taxon>Sphingomonadaceae</taxon>
        <taxon>Novosphingobium</taxon>
    </lineage>
</organism>
<sequence length="113" mass="12572">MPKKGVADDLVGTHIVAPDVPDIRLFAGIGVKNCLPFADLRRMKSGGLKSHEPVVYFIRETSWIRQAAVPSHNAYAAFTKQRVSDGRCPSVRLKKTRNWLDGVIKLLAPKFET</sequence>
<reference evidence="1" key="2">
    <citation type="submission" date="2020-09" db="EMBL/GenBank/DDBJ databases">
        <authorList>
            <person name="Sun Q."/>
            <person name="Kim S."/>
        </authorList>
    </citation>
    <scope>NUCLEOTIDE SEQUENCE</scope>
    <source>
        <strain evidence="1">KCTC 32422</strain>
    </source>
</reference>
<dbReference type="Proteomes" id="UP000634139">
    <property type="component" value="Unassembled WGS sequence"/>
</dbReference>
<protein>
    <submittedName>
        <fullName evidence="1">Uncharacterized protein</fullName>
    </submittedName>
</protein>
<gene>
    <name evidence="1" type="ORF">GCM10011617_08520</name>
</gene>
<proteinExistence type="predicted"/>
<reference evidence="1" key="1">
    <citation type="journal article" date="2014" name="Int. J. Syst. Evol. Microbiol.">
        <title>Complete genome sequence of Corynebacterium casei LMG S-19264T (=DSM 44701T), isolated from a smear-ripened cheese.</title>
        <authorList>
            <consortium name="US DOE Joint Genome Institute (JGI-PGF)"/>
            <person name="Walter F."/>
            <person name="Albersmeier A."/>
            <person name="Kalinowski J."/>
            <person name="Ruckert C."/>
        </authorList>
    </citation>
    <scope>NUCLEOTIDE SEQUENCE</scope>
    <source>
        <strain evidence="1">KCTC 32422</strain>
    </source>
</reference>
<dbReference type="AlphaFoldDB" id="A0A918RAD4"/>
<dbReference type="RefSeq" id="WP_189539691.1">
    <property type="nucleotide sequence ID" value="NZ_BMZD01000002.1"/>
</dbReference>
<name>A0A918RAD4_9SPHN</name>
<accession>A0A918RAD4</accession>
<evidence type="ECO:0000313" key="2">
    <source>
        <dbReference type="Proteomes" id="UP000634139"/>
    </source>
</evidence>